<evidence type="ECO:0000313" key="2">
    <source>
        <dbReference type="Proteomes" id="UP000257109"/>
    </source>
</evidence>
<gene>
    <name evidence="1" type="ORF">CR513_21527</name>
</gene>
<organism evidence="1 2">
    <name type="scientific">Mucuna pruriens</name>
    <name type="common">Velvet bean</name>
    <name type="synonym">Dolichos pruriens</name>
    <dbReference type="NCBI Taxonomy" id="157652"/>
    <lineage>
        <taxon>Eukaryota</taxon>
        <taxon>Viridiplantae</taxon>
        <taxon>Streptophyta</taxon>
        <taxon>Embryophyta</taxon>
        <taxon>Tracheophyta</taxon>
        <taxon>Spermatophyta</taxon>
        <taxon>Magnoliopsida</taxon>
        <taxon>eudicotyledons</taxon>
        <taxon>Gunneridae</taxon>
        <taxon>Pentapetalae</taxon>
        <taxon>rosids</taxon>
        <taxon>fabids</taxon>
        <taxon>Fabales</taxon>
        <taxon>Fabaceae</taxon>
        <taxon>Papilionoideae</taxon>
        <taxon>50 kb inversion clade</taxon>
        <taxon>NPAAA clade</taxon>
        <taxon>indigoferoid/millettioid clade</taxon>
        <taxon>Phaseoleae</taxon>
        <taxon>Mucuna</taxon>
    </lineage>
</organism>
<dbReference type="EMBL" id="QJKJ01004020">
    <property type="protein sequence ID" value="RDX95884.1"/>
    <property type="molecule type" value="Genomic_DNA"/>
</dbReference>
<proteinExistence type="predicted"/>
<reference evidence="1" key="1">
    <citation type="submission" date="2018-05" db="EMBL/GenBank/DDBJ databases">
        <title>Draft genome of Mucuna pruriens seed.</title>
        <authorList>
            <person name="Nnadi N.E."/>
            <person name="Vos R."/>
            <person name="Hasami M.H."/>
            <person name="Devisetty U.K."/>
            <person name="Aguiy J.C."/>
        </authorList>
    </citation>
    <scope>NUCLEOTIDE SEQUENCE [LARGE SCALE GENOMIC DNA]</scope>
    <source>
        <strain evidence="1">JCA_2017</strain>
    </source>
</reference>
<sequence length="140" mass="16085">MATASSFSQGSVISFSRTSTITAKKLNWKNYRVWSNSVELWFLGQGFPDHLEKQDAEILEENRAPWLKLDYQLCAILWQSVSPELLEILKSCNSFWTNARDVFANDVQCLFASTQKLVSLQQTNNDMVSHMPKPRLLLKN</sequence>
<comment type="caution">
    <text evidence="1">The sequence shown here is derived from an EMBL/GenBank/DDBJ whole genome shotgun (WGS) entry which is preliminary data.</text>
</comment>
<dbReference type="Proteomes" id="UP000257109">
    <property type="component" value="Unassembled WGS sequence"/>
</dbReference>
<dbReference type="AlphaFoldDB" id="A0A371GZA8"/>
<accession>A0A371GZA8</accession>
<protein>
    <submittedName>
        <fullName evidence="1">Uncharacterized protein</fullName>
    </submittedName>
</protein>
<evidence type="ECO:0000313" key="1">
    <source>
        <dbReference type="EMBL" id="RDX95884.1"/>
    </source>
</evidence>
<feature type="non-terminal residue" evidence="1">
    <location>
        <position position="1"/>
    </location>
</feature>
<name>A0A371GZA8_MUCPR</name>
<keyword evidence="2" id="KW-1185">Reference proteome</keyword>
<dbReference type="OrthoDB" id="1426524at2759"/>